<dbReference type="STRING" id="1190417.SAMN05660690_0814"/>
<dbReference type="InterPro" id="IPR004113">
    <property type="entry name" value="FAD-bd_oxidored_4_C"/>
</dbReference>
<name>A0A1G6JG67_9ACTN</name>
<dbReference type="Proteomes" id="UP000199416">
    <property type="component" value="Unassembled WGS sequence"/>
</dbReference>
<dbReference type="Pfam" id="PF02913">
    <property type="entry name" value="FAD-oxidase_C"/>
    <property type="match status" value="1"/>
</dbReference>
<dbReference type="PROSITE" id="PS51387">
    <property type="entry name" value="FAD_PCMH"/>
    <property type="match status" value="1"/>
</dbReference>
<dbReference type="InterPro" id="IPR006094">
    <property type="entry name" value="Oxid_FAD_bind_N"/>
</dbReference>
<dbReference type="RefSeq" id="WP_091363345.1">
    <property type="nucleotide sequence ID" value="NZ_FMZF01000001.1"/>
</dbReference>
<organism evidence="6 7">
    <name type="scientific">Geodermatophilus telluris</name>
    <dbReference type="NCBI Taxonomy" id="1190417"/>
    <lineage>
        <taxon>Bacteria</taxon>
        <taxon>Bacillati</taxon>
        <taxon>Actinomycetota</taxon>
        <taxon>Actinomycetes</taxon>
        <taxon>Geodermatophilales</taxon>
        <taxon>Geodermatophilaceae</taxon>
        <taxon>Geodermatophilus</taxon>
    </lineage>
</organism>
<proteinExistence type="predicted"/>
<dbReference type="SUPFAM" id="SSF55103">
    <property type="entry name" value="FAD-linked oxidases, C-terminal domain"/>
    <property type="match status" value="1"/>
</dbReference>
<evidence type="ECO:0000256" key="1">
    <source>
        <dbReference type="ARBA" id="ARBA00001974"/>
    </source>
</evidence>
<keyword evidence="3" id="KW-0274">FAD</keyword>
<dbReference type="InterPro" id="IPR016169">
    <property type="entry name" value="FAD-bd_PCMH_sub2"/>
</dbReference>
<evidence type="ECO:0000256" key="4">
    <source>
        <dbReference type="ARBA" id="ARBA00023002"/>
    </source>
</evidence>
<dbReference type="SUPFAM" id="SSF56176">
    <property type="entry name" value="FAD-binding/transporter-associated domain-like"/>
    <property type="match status" value="1"/>
</dbReference>
<dbReference type="Gene3D" id="3.30.465.10">
    <property type="match status" value="1"/>
</dbReference>
<gene>
    <name evidence="6" type="ORF">SAMN05660690_0814</name>
</gene>
<keyword evidence="2" id="KW-0285">Flavoprotein</keyword>
<evidence type="ECO:0000313" key="6">
    <source>
        <dbReference type="EMBL" id="SDC17729.1"/>
    </source>
</evidence>
<protein>
    <submittedName>
        <fullName evidence="6">Glycolate oxidase FAD binding subunit</fullName>
    </submittedName>
</protein>
<comment type="cofactor">
    <cofactor evidence="1">
        <name>FAD</name>
        <dbReference type="ChEBI" id="CHEBI:57692"/>
    </cofactor>
</comment>
<evidence type="ECO:0000313" key="7">
    <source>
        <dbReference type="Proteomes" id="UP000199416"/>
    </source>
</evidence>
<dbReference type="PANTHER" id="PTHR11748">
    <property type="entry name" value="D-LACTATE DEHYDROGENASE"/>
    <property type="match status" value="1"/>
</dbReference>
<dbReference type="PANTHER" id="PTHR11748:SF103">
    <property type="entry name" value="GLYCOLATE OXIDASE SUBUNIT GLCE"/>
    <property type="match status" value="1"/>
</dbReference>
<evidence type="ECO:0000256" key="2">
    <source>
        <dbReference type="ARBA" id="ARBA00022630"/>
    </source>
</evidence>
<dbReference type="InterPro" id="IPR016166">
    <property type="entry name" value="FAD-bd_PCMH"/>
</dbReference>
<feature type="domain" description="FAD-binding PCMH-type" evidence="5">
    <location>
        <begin position="31"/>
        <end position="210"/>
    </location>
</feature>
<dbReference type="AlphaFoldDB" id="A0A1G6JG67"/>
<dbReference type="GO" id="GO:0016491">
    <property type="term" value="F:oxidoreductase activity"/>
    <property type="evidence" value="ECO:0007669"/>
    <property type="project" value="UniProtKB-KW"/>
</dbReference>
<reference evidence="7" key="1">
    <citation type="submission" date="2016-10" db="EMBL/GenBank/DDBJ databases">
        <authorList>
            <person name="Varghese N."/>
            <person name="Submissions S."/>
        </authorList>
    </citation>
    <scope>NUCLEOTIDE SEQUENCE [LARGE SCALE GENOMIC DNA]</scope>
    <source>
        <strain evidence="7">DSM 45421</strain>
    </source>
</reference>
<sequence>MTAVGLDLGAARTALSAACGEVADGTPADAVDGVTPALVARPGSTPEVAEVLRAAAAHRLALVPRGRGTKLTWGRPPERADLVVDLSRMDAVFDHAAGDLIVETQAGTTLAEVQRTVAGAGQRLALDETVPGGSIGGTLATNASGPGRVAFGTARDLLIGVTVVRADGVVAKAGGRVVKNVAGYDLGKLVIGSFGTLAVVTEAVFRLHPLPAARSVVAAPFERPEEAQRLVQAVLQAQVVPSAVEVSWRPGGTGTVSVLLEGIEAGVEGRTATTRQLLGDASSAAAELPEGWAAHPWAGLPGRPTALKATFALSGLARVLEAARAAAADAGLDLDLRGSAGAGVLYGALATGAEPAAVARVVERLRAECTAVGGALVVLDAAPEVAAAVDAWGPVPALDLVRRVKERFDPERRLAPGRFVGGL</sequence>
<evidence type="ECO:0000259" key="5">
    <source>
        <dbReference type="PROSITE" id="PS51387"/>
    </source>
</evidence>
<keyword evidence="4" id="KW-0560">Oxidoreductase</keyword>
<keyword evidence="7" id="KW-1185">Reference proteome</keyword>
<dbReference type="OrthoDB" id="9811557at2"/>
<dbReference type="GO" id="GO:0071949">
    <property type="term" value="F:FAD binding"/>
    <property type="evidence" value="ECO:0007669"/>
    <property type="project" value="InterPro"/>
</dbReference>
<dbReference type="EMBL" id="FMZF01000001">
    <property type="protein sequence ID" value="SDC17729.1"/>
    <property type="molecule type" value="Genomic_DNA"/>
</dbReference>
<dbReference type="Pfam" id="PF01565">
    <property type="entry name" value="FAD_binding_4"/>
    <property type="match status" value="1"/>
</dbReference>
<accession>A0A1G6JG67</accession>
<dbReference type="InterPro" id="IPR016164">
    <property type="entry name" value="FAD-linked_Oxase-like_C"/>
</dbReference>
<evidence type="ECO:0000256" key="3">
    <source>
        <dbReference type="ARBA" id="ARBA00022827"/>
    </source>
</evidence>
<dbReference type="InterPro" id="IPR036318">
    <property type="entry name" value="FAD-bd_PCMH-like_sf"/>
</dbReference>